<accession>A0A523UU65</accession>
<proteinExistence type="predicted"/>
<dbReference type="Gene3D" id="2.60.40.4070">
    <property type="match status" value="1"/>
</dbReference>
<comment type="caution">
    <text evidence="6">The sequence shown here is derived from an EMBL/GenBank/DDBJ whole genome shotgun (WGS) entry which is preliminary data.</text>
</comment>
<sequence length="992" mass="109506">MIRNLSVYILLAVSMALCSYASAVALSFSVSFDRSDLRFSRLGSYDIVELKGCDLLAEPGHPLLPQKLLRVAIPGDSRVKSLRVTSVQVEAIEGKYFIFPAQPDVPISASGRPEWVGPDEKIYQSRNLFPEAVMEAESQGSFSGHLIAGFTVHPIRYRPEERKLFLCTRIEFEVELEHARSGLRVKVRSPASERLISDAVKSLVINAEAVRDRVAQGSHSLDILEVEYLIITSASHADRFQQVADWKTKKGVPAKVVTTEWIYDNFSGTDNAEKVRNCISEHYANKGLIWVLLGGDVDVVPYRGCYGKVGGSTDNNMPCDLYFSDLDGDFNFDGDGIYGEVPDSVDLYPDVFVGRVPVSSAAECSIVVRKTLIYEGVLDGTPIPSDYQLKMLYLAEWLDGSTDAGLGKNIIDNAYVPPRYDPISKLYESSGNLNRQAAVDSMNTGYAIVNHSGHSNYGVMSVGPNSLRREDMYGLTNDTRFTVLYSIGCIAAGFENNDCIAEKFVLAPGGGGFFVGNSRYGWYSPGNPGGGASEKYDQMFFSCLYDGTNARMGMAEAVSKTYYIAWSRNYNAYRWIQFCLNLLGEPESFVWTDTPGELSPIYASAIGDNATQFDVAVNSDGEPVESALVCLMKGDEVYVRDVTDSNGKVTFVLPPITVGTMYVTITAHNHLPHEGETEIMWAPDVPVLLSPPDGEISGNTMPVMAWSSTAGSGGSYTLEYSKSEDFSAEVVVISGLTDTTYCVPDTASLSDSIYFWHVEAFSSHELPSGYQDIAWRFTVDTRPPEFSNTTQWPDTIFQGPYYVETTIRDLSGLIGAYRAYRTDLDTVWRFKEMKVLGPPGVYYEHIPDQPYGVTVEYYVYAADSSDPINTGCDPLTAPDSVYSFTVLDPVGVDLTRLLVAPSALFLRASPNPARSHMELYYGLPEECDLRIEIYDSAGRLVTILAKGMFRAGSYRVRWDGRSNEGEMMPSGLYYARLSSASKRIVSKVVIVR</sequence>
<dbReference type="InterPro" id="IPR025965">
    <property type="entry name" value="FlgD/Vpr_Ig-like"/>
</dbReference>
<evidence type="ECO:0000313" key="7">
    <source>
        <dbReference type="Proteomes" id="UP000315525"/>
    </source>
</evidence>
<feature type="signal peptide" evidence="2">
    <location>
        <begin position="1"/>
        <end position="23"/>
    </location>
</feature>
<feature type="domain" description="FlgD/Vpr Ig-like" evidence="5">
    <location>
        <begin position="919"/>
        <end position="981"/>
    </location>
</feature>
<feature type="domain" description="Gingipain propeptide" evidence="4">
    <location>
        <begin position="43"/>
        <end position="209"/>
    </location>
</feature>
<evidence type="ECO:0000259" key="4">
    <source>
        <dbReference type="Pfam" id="PF08126"/>
    </source>
</evidence>
<dbReference type="Pfam" id="PF13860">
    <property type="entry name" value="FlgD_ig"/>
    <property type="match status" value="1"/>
</dbReference>
<protein>
    <submittedName>
        <fullName evidence="6">T9SS type A sorting domain-containing protein</fullName>
    </submittedName>
</protein>
<dbReference type="Gene3D" id="2.60.40.10">
    <property type="entry name" value="Immunoglobulins"/>
    <property type="match status" value="2"/>
</dbReference>
<name>A0A523UU65_UNCT6</name>
<organism evidence="6 7">
    <name type="scientific">candidate division TA06 bacterium</name>
    <dbReference type="NCBI Taxonomy" id="2250710"/>
    <lineage>
        <taxon>Bacteria</taxon>
        <taxon>Bacteria division TA06</taxon>
    </lineage>
</organism>
<evidence type="ECO:0000259" key="5">
    <source>
        <dbReference type="Pfam" id="PF13860"/>
    </source>
</evidence>
<dbReference type="InterPro" id="IPR001769">
    <property type="entry name" value="Gingipain"/>
</dbReference>
<dbReference type="NCBIfam" id="TIGR04183">
    <property type="entry name" value="Por_Secre_tail"/>
    <property type="match status" value="1"/>
</dbReference>
<dbReference type="InterPro" id="IPR013783">
    <property type="entry name" value="Ig-like_fold"/>
</dbReference>
<dbReference type="GO" id="GO:0004197">
    <property type="term" value="F:cysteine-type endopeptidase activity"/>
    <property type="evidence" value="ECO:0007669"/>
    <property type="project" value="InterPro"/>
</dbReference>
<reference evidence="6 7" key="1">
    <citation type="submission" date="2019-03" db="EMBL/GenBank/DDBJ databases">
        <title>Metabolic potential of uncultured bacteria and archaea associated with petroleum seepage in deep-sea sediments.</title>
        <authorList>
            <person name="Dong X."/>
            <person name="Hubert C."/>
        </authorList>
    </citation>
    <scope>NUCLEOTIDE SEQUENCE [LARGE SCALE GENOMIC DNA]</scope>
    <source>
        <strain evidence="6">E44_bin18</strain>
    </source>
</reference>
<gene>
    <name evidence="6" type="ORF">E3J62_05380</name>
</gene>
<dbReference type="InterPro" id="IPR012600">
    <property type="entry name" value="Propeptide_C25"/>
</dbReference>
<dbReference type="Gene3D" id="3.40.50.1460">
    <property type="match status" value="1"/>
</dbReference>
<evidence type="ECO:0000259" key="3">
    <source>
        <dbReference type="Pfam" id="PF01364"/>
    </source>
</evidence>
<evidence type="ECO:0000256" key="1">
    <source>
        <dbReference type="ARBA" id="ARBA00022729"/>
    </source>
</evidence>
<dbReference type="InterPro" id="IPR038490">
    <property type="entry name" value="Gingipain_propep_sf"/>
</dbReference>
<dbReference type="EMBL" id="SOJN01000068">
    <property type="protein sequence ID" value="TET46072.1"/>
    <property type="molecule type" value="Genomic_DNA"/>
</dbReference>
<dbReference type="Pfam" id="PF01364">
    <property type="entry name" value="Peptidase_C25"/>
    <property type="match status" value="1"/>
</dbReference>
<evidence type="ECO:0000313" key="6">
    <source>
        <dbReference type="EMBL" id="TET46072.1"/>
    </source>
</evidence>
<dbReference type="AlphaFoldDB" id="A0A523UU65"/>
<dbReference type="Proteomes" id="UP000315525">
    <property type="component" value="Unassembled WGS sequence"/>
</dbReference>
<keyword evidence="1 2" id="KW-0732">Signal</keyword>
<evidence type="ECO:0000256" key="2">
    <source>
        <dbReference type="SAM" id="SignalP"/>
    </source>
</evidence>
<feature type="domain" description="Gingipain" evidence="3">
    <location>
        <begin position="228"/>
        <end position="586"/>
    </location>
</feature>
<dbReference type="InterPro" id="IPR029030">
    <property type="entry name" value="Caspase-like_dom_sf"/>
</dbReference>
<dbReference type="InterPro" id="IPR029031">
    <property type="entry name" value="Gingipain_N_sf"/>
</dbReference>
<dbReference type="SUPFAM" id="SSF52129">
    <property type="entry name" value="Caspase-like"/>
    <property type="match status" value="1"/>
</dbReference>
<dbReference type="GO" id="GO:0006508">
    <property type="term" value="P:proteolysis"/>
    <property type="evidence" value="ECO:0007669"/>
    <property type="project" value="InterPro"/>
</dbReference>
<dbReference type="Pfam" id="PF08126">
    <property type="entry name" value="Propeptide_C25"/>
    <property type="match status" value="1"/>
</dbReference>
<feature type="chain" id="PRO_5022197059" evidence="2">
    <location>
        <begin position="24"/>
        <end position="992"/>
    </location>
</feature>
<dbReference type="InterPro" id="IPR026444">
    <property type="entry name" value="Secre_tail"/>
</dbReference>
<dbReference type="Gene3D" id="2.60.40.3800">
    <property type="match status" value="1"/>
</dbReference>
<dbReference type="Gene3D" id="3.40.50.10390">
    <property type="entry name" value="Gingipain r, domain 1"/>
    <property type="match status" value="1"/>
</dbReference>